<sequence length="319" mass="36209">MAIGRIAVCVRYIIPPFAFIIHVFPNPGVPPSLVFELARVLICIESYSHPRTTSPPIDQILYFDVQVPLLFVRLFQMTASTMVHIIRQSHGTIEDSIVKLRAVRQMVSSVIRTFTNVVAVHSRALSAVWTRIPYFEVTPIDANVNMCIQSLEKIHRLLGDHLLVPERVGSKSNDHCKDPNPNPTHDLQSYVVWVERYSSATLIKYMPYTLVIEVHARTLGVEPSSVLVNFSISAFIIPIRMLMTMQHWIHLGSMEANQPGQRAKHLLEVLRSTGTTSVVEYFSEVLETATFQQWHRELTDFYQPHQGEISTQSSPKALV</sequence>
<comment type="caution">
    <text evidence="1">The sequence shown here is derived from an EMBL/GenBank/DDBJ whole genome shotgun (WGS) entry which is preliminary data.</text>
</comment>
<dbReference type="AlphaFoldDB" id="A0A9P7JGF4"/>
<dbReference type="RefSeq" id="XP_041195985.1">
    <property type="nucleotide sequence ID" value="XM_041332588.1"/>
</dbReference>
<reference evidence="1" key="1">
    <citation type="journal article" date="2020" name="New Phytol.">
        <title>Comparative genomics reveals dynamic genome evolution in host specialist ectomycorrhizal fungi.</title>
        <authorList>
            <person name="Lofgren L.A."/>
            <person name="Nguyen N.H."/>
            <person name="Vilgalys R."/>
            <person name="Ruytinx J."/>
            <person name="Liao H.L."/>
            <person name="Branco S."/>
            <person name="Kuo A."/>
            <person name="LaButti K."/>
            <person name="Lipzen A."/>
            <person name="Andreopoulos W."/>
            <person name="Pangilinan J."/>
            <person name="Riley R."/>
            <person name="Hundley H."/>
            <person name="Na H."/>
            <person name="Barry K."/>
            <person name="Grigoriev I.V."/>
            <person name="Stajich J.E."/>
            <person name="Kennedy P.G."/>
        </authorList>
    </citation>
    <scope>NUCLEOTIDE SEQUENCE</scope>
    <source>
        <strain evidence="1">MN1</strain>
    </source>
</reference>
<organism evidence="1 2">
    <name type="scientific">Suillus subaureus</name>
    <dbReference type="NCBI Taxonomy" id="48587"/>
    <lineage>
        <taxon>Eukaryota</taxon>
        <taxon>Fungi</taxon>
        <taxon>Dikarya</taxon>
        <taxon>Basidiomycota</taxon>
        <taxon>Agaricomycotina</taxon>
        <taxon>Agaricomycetes</taxon>
        <taxon>Agaricomycetidae</taxon>
        <taxon>Boletales</taxon>
        <taxon>Suillineae</taxon>
        <taxon>Suillaceae</taxon>
        <taxon>Suillus</taxon>
    </lineage>
</organism>
<keyword evidence="2" id="KW-1185">Reference proteome</keyword>
<evidence type="ECO:0000313" key="1">
    <source>
        <dbReference type="EMBL" id="KAG1820918.1"/>
    </source>
</evidence>
<evidence type="ECO:0000313" key="2">
    <source>
        <dbReference type="Proteomes" id="UP000807769"/>
    </source>
</evidence>
<dbReference type="Proteomes" id="UP000807769">
    <property type="component" value="Unassembled WGS sequence"/>
</dbReference>
<accession>A0A9P7JGF4</accession>
<protein>
    <submittedName>
        <fullName evidence="1">Uncharacterized protein</fullName>
    </submittedName>
</protein>
<dbReference type="EMBL" id="JABBWG010000007">
    <property type="protein sequence ID" value="KAG1820918.1"/>
    <property type="molecule type" value="Genomic_DNA"/>
</dbReference>
<name>A0A9P7JGF4_9AGAM</name>
<dbReference type="GeneID" id="64626605"/>
<proteinExistence type="predicted"/>
<gene>
    <name evidence="1" type="ORF">BJ212DRAFT_1297399</name>
</gene>
<dbReference type="OrthoDB" id="10633630at2759"/>